<evidence type="ECO:0008006" key="4">
    <source>
        <dbReference type="Google" id="ProtNLM"/>
    </source>
</evidence>
<feature type="region of interest" description="Disordered" evidence="1">
    <location>
        <begin position="123"/>
        <end position="143"/>
    </location>
</feature>
<dbReference type="RefSeq" id="WP_076836576.1">
    <property type="nucleotide sequence ID" value="NZ_CP019434.1"/>
</dbReference>
<accession>A0A1P8UGE2</accession>
<gene>
    <name evidence="2" type="ORF">BW247_07340</name>
</gene>
<dbReference type="STRING" id="1765967.BW247_07340"/>
<keyword evidence="3" id="KW-1185">Reference proteome</keyword>
<name>A0A1P8UGE2_9GAMM</name>
<evidence type="ECO:0000256" key="1">
    <source>
        <dbReference type="SAM" id="MobiDB-lite"/>
    </source>
</evidence>
<dbReference type="AlphaFoldDB" id="A0A1P8UGE2"/>
<evidence type="ECO:0000313" key="3">
    <source>
        <dbReference type="Proteomes" id="UP000243807"/>
    </source>
</evidence>
<dbReference type="KEGG" id="afy:BW247_07340"/>
<evidence type="ECO:0000313" key="2">
    <source>
        <dbReference type="EMBL" id="APZ42928.1"/>
    </source>
</evidence>
<proteinExistence type="predicted"/>
<organism evidence="2 3">
    <name type="scientific">Acidihalobacter ferrooxydans</name>
    <dbReference type="NCBI Taxonomy" id="1765967"/>
    <lineage>
        <taxon>Bacteria</taxon>
        <taxon>Pseudomonadati</taxon>
        <taxon>Pseudomonadota</taxon>
        <taxon>Gammaproteobacteria</taxon>
        <taxon>Chromatiales</taxon>
        <taxon>Ectothiorhodospiraceae</taxon>
        <taxon>Acidihalobacter</taxon>
    </lineage>
</organism>
<dbReference type="EMBL" id="CP019434">
    <property type="protein sequence ID" value="APZ42928.1"/>
    <property type="molecule type" value="Genomic_DNA"/>
</dbReference>
<sequence>MSAHTKRQRATGRRESGSFAAIPHAVLKTRKYASLSAWPVKLMLDLVAQYTGKNNGDFTAAWSVMREKGWNSKGTLTRALDELAAVGFIRLTRQGGRHRCALYAITWQPIDECLDRRTRKPKLDVMPTKTPPGGWRDEHDEEA</sequence>
<protein>
    <recommendedName>
        <fullName evidence="4">Helix-turn-helix domain-containing protein</fullName>
    </recommendedName>
</protein>
<reference evidence="2 3" key="1">
    <citation type="submission" date="2017-01" db="EMBL/GenBank/DDBJ databases">
        <title>Draft sequence of Acidihalobacter ferrooxidans strain DSM 14175 (strain V8).</title>
        <authorList>
            <person name="Khaleque H.N."/>
            <person name="Ramsay J.P."/>
            <person name="Murphy R.J.T."/>
            <person name="Kaksonen A.H."/>
            <person name="Boxall N.J."/>
            <person name="Watkin E.L.J."/>
        </authorList>
    </citation>
    <scope>NUCLEOTIDE SEQUENCE [LARGE SCALE GENOMIC DNA]</scope>
    <source>
        <strain evidence="2 3">V8</strain>
    </source>
</reference>
<dbReference type="OrthoDB" id="8910510at2"/>
<dbReference type="Proteomes" id="UP000243807">
    <property type="component" value="Chromosome"/>
</dbReference>